<protein>
    <submittedName>
        <fullName evidence="4">Proto-oncogene c-Fos</fullName>
    </submittedName>
</protein>
<gene>
    <name evidence="4" type="primary">batf2</name>
</gene>
<dbReference type="PANTHER" id="PTHR23351">
    <property type="entry name" value="FOS TRANSCRIPTION FACTOR-RELATED"/>
    <property type="match status" value="1"/>
</dbReference>
<evidence type="ECO:0000313" key="4">
    <source>
        <dbReference type="RefSeq" id="XP_005751920.1"/>
    </source>
</evidence>
<feature type="region of interest" description="Disordered" evidence="1">
    <location>
        <begin position="307"/>
        <end position="357"/>
    </location>
</feature>
<dbReference type="Proteomes" id="UP000695023">
    <property type="component" value="Unplaced"/>
</dbReference>
<dbReference type="InterPro" id="IPR000837">
    <property type="entry name" value="AP-1"/>
</dbReference>
<dbReference type="RefSeq" id="XP_005751920.1">
    <property type="nucleotide sequence ID" value="XM_005751863.1"/>
</dbReference>
<dbReference type="PANTHER" id="PTHR23351:SF51">
    <property type="entry name" value="BASIC LEUCINE ZIPPER TRANSCRIPTIONAL FACTOR ATF-LIKE"/>
    <property type="match status" value="1"/>
</dbReference>
<keyword evidence="3" id="KW-1185">Reference proteome</keyword>
<dbReference type="GO" id="GO:0005634">
    <property type="term" value="C:nucleus"/>
    <property type="evidence" value="ECO:0007669"/>
    <property type="project" value="TreeGrafter"/>
</dbReference>
<dbReference type="InterPro" id="IPR046347">
    <property type="entry name" value="bZIP_sf"/>
</dbReference>
<feature type="domain" description="BZIP" evidence="2">
    <location>
        <begin position="33"/>
        <end position="96"/>
    </location>
</feature>
<dbReference type="PROSITE" id="PS50217">
    <property type="entry name" value="BZIP"/>
    <property type="match status" value="1"/>
</dbReference>
<feature type="compositionally biased region" description="Basic and acidic residues" evidence="1">
    <location>
        <begin position="42"/>
        <end position="67"/>
    </location>
</feature>
<feature type="region of interest" description="Disordered" evidence="1">
    <location>
        <begin position="165"/>
        <end position="190"/>
    </location>
</feature>
<name>A0A9Y3S6X6_9CICH</name>
<feature type="compositionally biased region" description="Low complexity" evidence="1">
    <location>
        <begin position="8"/>
        <end position="22"/>
    </location>
</feature>
<evidence type="ECO:0000256" key="1">
    <source>
        <dbReference type="SAM" id="MobiDB-lite"/>
    </source>
</evidence>
<dbReference type="CTD" id="116071"/>
<organism evidence="3 4">
    <name type="scientific">Pundamilia nyererei</name>
    <dbReference type="NCBI Taxonomy" id="303518"/>
    <lineage>
        <taxon>Eukaryota</taxon>
        <taxon>Metazoa</taxon>
        <taxon>Chordata</taxon>
        <taxon>Craniata</taxon>
        <taxon>Vertebrata</taxon>
        <taxon>Euteleostomi</taxon>
        <taxon>Actinopterygii</taxon>
        <taxon>Neopterygii</taxon>
        <taxon>Teleostei</taxon>
        <taxon>Neoteleostei</taxon>
        <taxon>Acanthomorphata</taxon>
        <taxon>Ovalentaria</taxon>
        <taxon>Cichlomorphae</taxon>
        <taxon>Cichliformes</taxon>
        <taxon>Cichlidae</taxon>
        <taxon>African cichlids</taxon>
        <taxon>Pseudocrenilabrinae</taxon>
        <taxon>Haplochromini</taxon>
        <taxon>Pundamilia</taxon>
    </lineage>
</organism>
<dbReference type="PROSITE" id="PS00036">
    <property type="entry name" value="BZIP_BASIC"/>
    <property type="match status" value="1"/>
</dbReference>
<feature type="compositionally biased region" description="Pro residues" evidence="1">
    <location>
        <begin position="317"/>
        <end position="330"/>
    </location>
</feature>
<evidence type="ECO:0000313" key="3">
    <source>
        <dbReference type="Proteomes" id="UP000695023"/>
    </source>
</evidence>
<feature type="region of interest" description="Disordered" evidence="1">
    <location>
        <begin position="376"/>
        <end position="398"/>
    </location>
</feature>
<dbReference type="SUPFAM" id="SSF57959">
    <property type="entry name" value="Leucine zipper domain"/>
    <property type="match status" value="1"/>
</dbReference>
<dbReference type="Gene3D" id="1.20.5.170">
    <property type="match status" value="1"/>
</dbReference>
<evidence type="ECO:0000259" key="2">
    <source>
        <dbReference type="PROSITE" id="PS50217"/>
    </source>
</evidence>
<dbReference type="PRINTS" id="PR00042">
    <property type="entry name" value="LEUZIPPRFOS"/>
</dbReference>
<feature type="region of interest" description="Disordered" evidence="1">
    <location>
        <begin position="1"/>
        <end position="69"/>
    </location>
</feature>
<reference evidence="4" key="1">
    <citation type="submission" date="2025-08" db="UniProtKB">
        <authorList>
            <consortium name="RefSeq"/>
        </authorList>
    </citation>
    <scope>IDENTIFICATION</scope>
</reference>
<dbReference type="CDD" id="cd14701">
    <property type="entry name" value="bZIP_BATF"/>
    <property type="match status" value="1"/>
</dbReference>
<dbReference type="GO" id="GO:0000981">
    <property type="term" value="F:DNA-binding transcription factor activity, RNA polymerase II-specific"/>
    <property type="evidence" value="ECO:0007669"/>
    <property type="project" value="TreeGrafter"/>
</dbReference>
<dbReference type="Pfam" id="PF00170">
    <property type="entry name" value="bZIP_1"/>
    <property type="match status" value="1"/>
</dbReference>
<dbReference type="InterPro" id="IPR004827">
    <property type="entry name" value="bZIP"/>
</dbReference>
<dbReference type="GO" id="GO:0000978">
    <property type="term" value="F:RNA polymerase II cis-regulatory region sequence-specific DNA binding"/>
    <property type="evidence" value="ECO:0007669"/>
    <property type="project" value="TreeGrafter"/>
</dbReference>
<dbReference type="SMART" id="SM00338">
    <property type="entry name" value="BRLZ"/>
    <property type="match status" value="1"/>
</dbReference>
<proteinExistence type="predicted"/>
<dbReference type="AlphaFoldDB" id="A0A9Y3S6X6"/>
<sequence>MSPLYMDSGSGSESASPSSTAGSERERGGQQMGPRGTKRREKNRDAARKSRRKQTERADELHEELQSLEHSNSALHKEIAALKKELHLLTMSLERHEPYCRLPSSLAGSSSADCQTSSNHHGIAEASDSTVAASSALPFSLTSMTSSLGLQSLDCVKRNHVSPPANTTLASSAHSSPKLFNSSSSSSSSPVTVPYSASFTTYTAPHSLFSKEPIMTSSTTNGIPICDGLISNPVPSGVLSTAAQPTLEQDTLCEMGYTVDGFFKEKTSFLNATADATPPYSHLEAGSAGVVAPGCVPQLPPCRFSRNPSSSVSPSTFLPPPLQNPLPPSLLAPAVSGLEPSPVPSFPSKQSYDQDNTSNSVSLLSLLTVPGPLDISQATSSSFDRAPSEPPPLAPQLGVPSKELELCDFFDWLISGNNNQ</sequence>
<accession>A0A9Y3S6X6</accession>
<feature type="compositionally biased region" description="Polar residues" evidence="1">
    <location>
        <begin position="165"/>
        <end position="181"/>
    </location>
</feature>